<evidence type="ECO:0000256" key="3">
    <source>
        <dbReference type="ARBA" id="ARBA00008343"/>
    </source>
</evidence>
<evidence type="ECO:0000256" key="10">
    <source>
        <dbReference type="ARBA" id="ARBA00023004"/>
    </source>
</evidence>
<dbReference type="CDD" id="cd00056">
    <property type="entry name" value="ENDO3c"/>
    <property type="match status" value="1"/>
</dbReference>
<evidence type="ECO:0000256" key="6">
    <source>
        <dbReference type="ARBA" id="ARBA00022485"/>
    </source>
</evidence>
<evidence type="ECO:0000256" key="2">
    <source>
        <dbReference type="ARBA" id="ARBA00002933"/>
    </source>
</evidence>
<dbReference type="STRING" id="477680.SAMN05421788_101758"/>
<dbReference type="GO" id="GO:0006298">
    <property type="term" value="P:mismatch repair"/>
    <property type="evidence" value="ECO:0007669"/>
    <property type="project" value="TreeGrafter"/>
</dbReference>
<dbReference type="Pfam" id="PF00730">
    <property type="entry name" value="HhH-GPD"/>
    <property type="match status" value="1"/>
</dbReference>
<keyword evidence="8 14" id="KW-0227">DNA damage</keyword>
<evidence type="ECO:0000256" key="11">
    <source>
        <dbReference type="ARBA" id="ARBA00023014"/>
    </source>
</evidence>
<dbReference type="Proteomes" id="UP000186917">
    <property type="component" value="Unassembled WGS sequence"/>
</dbReference>
<dbReference type="Pfam" id="PF14815">
    <property type="entry name" value="NUDIX_4"/>
    <property type="match status" value="1"/>
</dbReference>
<evidence type="ECO:0000256" key="4">
    <source>
        <dbReference type="ARBA" id="ARBA00012045"/>
    </source>
</evidence>
<comment type="function">
    <text evidence="2">Adenine glycosylase active on G-A mispairs. MutY also corrects error-prone DNA synthesis past GO lesions which are due to the oxidatively damaged form of guanine: 7,8-dihydro-8-oxoguanine (8-oxo-dGTP).</text>
</comment>
<keyword evidence="6" id="KW-0004">4Fe-4S</keyword>
<accession>A0A1N7LBD0</accession>
<dbReference type="Gene3D" id="1.10.1670.10">
    <property type="entry name" value="Helix-hairpin-Helix base-excision DNA repair enzymes (C-terminal)"/>
    <property type="match status" value="1"/>
</dbReference>
<dbReference type="GO" id="GO:0035485">
    <property type="term" value="F:adenine/guanine mispair binding"/>
    <property type="evidence" value="ECO:0007669"/>
    <property type="project" value="TreeGrafter"/>
</dbReference>
<dbReference type="GO" id="GO:0006284">
    <property type="term" value="P:base-excision repair"/>
    <property type="evidence" value="ECO:0007669"/>
    <property type="project" value="UniProtKB-UniRule"/>
</dbReference>
<keyword evidence="7" id="KW-0479">Metal-binding</keyword>
<dbReference type="SUPFAM" id="SSF55811">
    <property type="entry name" value="Nudix"/>
    <property type="match status" value="1"/>
</dbReference>
<dbReference type="EMBL" id="FTOR01000001">
    <property type="protein sequence ID" value="SIS71060.1"/>
    <property type="molecule type" value="Genomic_DNA"/>
</dbReference>
<proteinExistence type="inferred from homology"/>
<organism evidence="16 17">
    <name type="scientific">Filimonas lacunae</name>
    <dbReference type="NCBI Taxonomy" id="477680"/>
    <lineage>
        <taxon>Bacteria</taxon>
        <taxon>Pseudomonadati</taxon>
        <taxon>Bacteroidota</taxon>
        <taxon>Chitinophagia</taxon>
        <taxon>Chitinophagales</taxon>
        <taxon>Chitinophagaceae</taxon>
        <taxon>Filimonas</taxon>
    </lineage>
</organism>
<evidence type="ECO:0000256" key="9">
    <source>
        <dbReference type="ARBA" id="ARBA00022801"/>
    </source>
</evidence>
<dbReference type="InterPro" id="IPR044298">
    <property type="entry name" value="MIG/MutY"/>
</dbReference>
<dbReference type="GO" id="GO:0000701">
    <property type="term" value="F:purine-specific mismatch base pair DNA N-glycosylase activity"/>
    <property type="evidence" value="ECO:0007669"/>
    <property type="project" value="UniProtKB-EC"/>
</dbReference>
<dbReference type="InterPro" id="IPR011257">
    <property type="entry name" value="DNA_glycosylase"/>
</dbReference>
<evidence type="ECO:0000256" key="12">
    <source>
        <dbReference type="ARBA" id="ARBA00023204"/>
    </source>
</evidence>
<dbReference type="Gene3D" id="3.90.79.10">
    <property type="entry name" value="Nucleoside Triphosphate Pyrophosphohydrolase"/>
    <property type="match status" value="1"/>
</dbReference>
<comment type="catalytic activity">
    <reaction evidence="1 14">
        <text>Hydrolyzes free adenine bases from 7,8-dihydro-8-oxoguanine:adenine mismatched double-stranded DNA, leaving an apurinic site.</text>
        <dbReference type="EC" id="3.2.2.31"/>
    </reaction>
</comment>
<dbReference type="InterPro" id="IPR005760">
    <property type="entry name" value="A/G_AdeGlyc_MutY"/>
</dbReference>
<dbReference type="GO" id="GO:0046872">
    <property type="term" value="F:metal ion binding"/>
    <property type="evidence" value="ECO:0007669"/>
    <property type="project" value="UniProtKB-UniRule"/>
</dbReference>
<keyword evidence="9" id="KW-0378">Hydrolase</keyword>
<reference evidence="17" key="1">
    <citation type="submission" date="2017-01" db="EMBL/GenBank/DDBJ databases">
        <authorList>
            <person name="Varghese N."/>
            <person name="Submissions S."/>
        </authorList>
    </citation>
    <scope>NUCLEOTIDE SEQUENCE [LARGE SCALE GENOMIC DNA]</scope>
    <source>
        <strain evidence="17">DSM 21054</strain>
    </source>
</reference>
<evidence type="ECO:0000256" key="14">
    <source>
        <dbReference type="RuleBase" id="RU365096"/>
    </source>
</evidence>
<comment type="similarity">
    <text evidence="3 14">Belongs to the Nth/MutY family.</text>
</comment>
<dbReference type="InterPro" id="IPR015797">
    <property type="entry name" value="NUDIX_hydrolase-like_dom_sf"/>
</dbReference>
<dbReference type="InterPro" id="IPR003265">
    <property type="entry name" value="HhH-GPD_domain"/>
</dbReference>
<protein>
    <recommendedName>
        <fullName evidence="5 14">Adenine DNA glycosylase</fullName>
        <ecNumber evidence="4 14">3.2.2.31</ecNumber>
    </recommendedName>
</protein>
<evidence type="ECO:0000313" key="16">
    <source>
        <dbReference type="EMBL" id="SIS71060.1"/>
    </source>
</evidence>
<dbReference type="EC" id="3.2.2.31" evidence="4 14"/>
<keyword evidence="12" id="KW-0234">DNA repair</keyword>
<keyword evidence="10 14" id="KW-0408">Iron</keyword>
<gene>
    <name evidence="16" type="ORF">SAMN05421788_101758</name>
</gene>
<sequence>MLKVEWQIFGLFMMLKKKITAALMEWHNTQNNREMPWKGEKDPYKIWLSEVILQQTRVEQGRTYYENFTHKYPTIQHLAADKDENVFKLWEGLGYYNRCKNLLFTARFVTNELKGRFPDTYADIVALKGVGPYTAAAIASFAYNEPYAVVDGNVFRVLSRVFNIDTPTDSTEGKQLFTDLANEVLDKKQPGAFNQAIMDFGATICKPMAPACAVCPLQKLCEARQHGRVSMLPVKNKVLQKKTRWLTWFKLQAEGKTLVHKRSSRDIWENLHEFYLVEATEKTTWTRDLVTQWCWNQLDVKKAEVISISGVLSQQLTHQTIKAQFIEVQLPHIPPSLTEYDWLSTKEIDQLAFPRLINLWLDPKKRDSLLF</sequence>
<dbReference type="Gene3D" id="1.10.340.30">
    <property type="entry name" value="Hypothetical protein, domain 2"/>
    <property type="match status" value="1"/>
</dbReference>
<dbReference type="SMART" id="SM00478">
    <property type="entry name" value="ENDO3c"/>
    <property type="match status" value="1"/>
</dbReference>
<dbReference type="InterPro" id="IPR023170">
    <property type="entry name" value="HhH_base_excis_C"/>
</dbReference>
<dbReference type="PANTHER" id="PTHR42944">
    <property type="entry name" value="ADENINE DNA GLYCOSYLASE"/>
    <property type="match status" value="1"/>
</dbReference>
<dbReference type="PANTHER" id="PTHR42944:SF1">
    <property type="entry name" value="ADENINE DNA GLYCOSYLASE"/>
    <property type="match status" value="1"/>
</dbReference>
<evidence type="ECO:0000256" key="1">
    <source>
        <dbReference type="ARBA" id="ARBA00000843"/>
    </source>
</evidence>
<feature type="domain" description="HhH-GPD" evidence="15">
    <location>
        <begin position="52"/>
        <end position="203"/>
    </location>
</feature>
<dbReference type="Pfam" id="PF00633">
    <property type="entry name" value="HHH"/>
    <property type="match status" value="1"/>
</dbReference>
<evidence type="ECO:0000256" key="8">
    <source>
        <dbReference type="ARBA" id="ARBA00022763"/>
    </source>
</evidence>
<dbReference type="NCBIfam" id="TIGR01084">
    <property type="entry name" value="mutY"/>
    <property type="match status" value="1"/>
</dbReference>
<name>A0A1N7LBD0_9BACT</name>
<dbReference type="InterPro" id="IPR029119">
    <property type="entry name" value="MutY_C"/>
</dbReference>
<evidence type="ECO:0000259" key="15">
    <source>
        <dbReference type="SMART" id="SM00478"/>
    </source>
</evidence>
<dbReference type="GO" id="GO:0032357">
    <property type="term" value="F:oxidized purine DNA binding"/>
    <property type="evidence" value="ECO:0007669"/>
    <property type="project" value="TreeGrafter"/>
</dbReference>
<keyword evidence="11" id="KW-0411">Iron-sulfur</keyword>
<dbReference type="GO" id="GO:0051539">
    <property type="term" value="F:4 iron, 4 sulfur cluster binding"/>
    <property type="evidence" value="ECO:0007669"/>
    <property type="project" value="UniProtKB-UniRule"/>
</dbReference>
<dbReference type="GO" id="GO:0034039">
    <property type="term" value="F:8-oxo-7,8-dihydroguanine DNA N-glycosylase activity"/>
    <property type="evidence" value="ECO:0007669"/>
    <property type="project" value="TreeGrafter"/>
</dbReference>
<evidence type="ECO:0000313" key="17">
    <source>
        <dbReference type="Proteomes" id="UP000186917"/>
    </source>
</evidence>
<dbReference type="InterPro" id="IPR000445">
    <property type="entry name" value="HhH_motif"/>
</dbReference>
<comment type="cofactor">
    <cofactor evidence="14">
        <name>[4Fe-4S] cluster</name>
        <dbReference type="ChEBI" id="CHEBI:49883"/>
    </cofactor>
    <text evidence="14">Binds 1 [4Fe-4S] cluster.</text>
</comment>
<keyword evidence="13 14" id="KW-0326">Glycosidase</keyword>
<dbReference type="SUPFAM" id="SSF48150">
    <property type="entry name" value="DNA-glycosylase"/>
    <property type="match status" value="1"/>
</dbReference>
<dbReference type="AlphaFoldDB" id="A0A1N7LBD0"/>
<keyword evidence="17" id="KW-1185">Reference proteome</keyword>
<dbReference type="CDD" id="cd03431">
    <property type="entry name" value="NUDIX_DNA_Glycosylase_C-MutY"/>
    <property type="match status" value="1"/>
</dbReference>
<evidence type="ECO:0000256" key="5">
    <source>
        <dbReference type="ARBA" id="ARBA00022023"/>
    </source>
</evidence>
<evidence type="ECO:0000256" key="13">
    <source>
        <dbReference type="ARBA" id="ARBA00023295"/>
    </source>
</evidence>
<evidence type="ECO:0000256" key="7">
    <source>
        <dbReference type="ARBA" id="ARBA00022723"/>
    </source>
</evidence>